<evidence type="ECO:0000313" key="3">
    <source>
        <dbReference type="Proteomes" id="UP000245921"/>
    </source>
</evidence>
<dbReference type="PANTHER" id="PTHR28008">
    <property type="entry name" value="DOMAIN PROTEIN, PUTATIVE (AFU_ORTHOLOGUE AFUA_3G10980)-RELATED"/>
    <property type="match status" value="1"/>
</dbReference>
<protein>
    <recommendedName>
        <fullName evidence="4">VanZ like protein</fullName>
    </recommendedName>
</protein>
<comment type="caution">
    <text evidence="2">The sequence shown here is derived from an EMBL/GenBank/DDBJ whole genome shotgun (WGS) entry which is preliminary data.</text>
</comment>
<accession>A0AA45C6C4</accession>
<feature type="transmembrane region" description="Helical" evidence="1">
    <location>
        <begin position="7"/>
        <end position="24"/>
    </location>
</feature>
<dbReference type="RefSeq" id="WP_109605065.1">
    <property type="nucleotide sequence ID" value="NZ_JAMHJO010000015.1"/>
</dbReference>
<keyword evidence="1" id="KW-0812">Transmembrane</keyword>
<evidence type="ECO:0008006" key="4">
    <source>
        <dbReference type="Google" id="ProtNLM"/>
    </source>
</evidence>
<feature type="transmembrane region" description="Helical" evidence="1">
    <location>
        <begin position="40"/>
        <end position="57"/>
    </location>
</feature>
<proteinExistence type="predicted"/>
<evidence type="ECO:0000313" key="2">
    <source>
        <dbReference type="EMBL" id="PWJ91242.1"/>
    </source>
</evidence>
<keyword evidence="1" id="KW-1133">Transmembrane helix</keyword>
<dbReference type="EMBL" id="QGGI01000011">
    <property type="protein sequence ID" value="PWJ91242.1"/>
    <property type="molecule type" value="Genomic_DNA"/>
</dbReference>
<keyword evidence="3" id="KW-1185">Reference proteome</keyword>
<dbReference type="NCBIfam" id="NF037970">
    <property type="entry name" value="vanZ_1"/>
    <property type="match status" value="1"/>
</dbReference>
<gene>
    <name evidence="2" type="ORF">C7380_11150</name>
</gene>
<reference evidence="2 3" key="1">
    <citation type="submission" date="2018-05" db="EMBL/GenBank/DDBJ databases">
        <title>Genomic Encyclopedia of Type Strains, Phase IV (KMG-IV): sequencing the most valuable type-strain genomes for metagenomic binning, comparative biology and taxonomic classification.</title>
        <authorList>
            <person name="Goeker M."/>
        </authorList>
    </citation>
    <scope>NUCLEOTIDE SEQUENCE [LARGE SCALE GENOMIC DNA]</scope>
    <source>
        <strain evidence="2 3">DSM 24906</strain>
    </source>
</reference>
<dbReference type="AlphaFoldDB" id="A0AA45C6C4"/>
<organism evidence="2 3">
    <name type="scientific">Oceanotoga teriensis</name>
    <dbReference type="NCBI Taxonomy" id="515440"/>
    <lineage>
        <taxon>Bacteria</taxon>
        <taxon>Thermotogati</taxon>
        <taxon>Thermotogota</taxon>
        <taxon>Thermotogae</taxon>
        <taxon>Petrotogales</taxon>
        <taxon>Petrotogaceae</taxon>
        <taxon>Oceanotoga</taxon>
    </lineage>
</organism>
<dbReference type="PANTHER" id="PTHR28008:SF1">
    <property type="entry name" value="DOMAIN PROTEIN, PUTATIVE (AFU_ORTHOLOGUE AFUA_3G10980)-RELATED"/>
    <property type="match status" value="1"/>
</dbReference>
<keyword evidence="1" id="KW-0472">Membrane</keyword>
<name>A0AA45C6C4_9BACT</name>
<evidence type="ECO:0000256" key="1">
    <source>
        <dbReference type="SAM" id="Phobius"/>
    </source>
</evidence>
<sequence>MKIEKIIWRVIFIIYITLIFYLSLSKPIIPYSTFKYEDKIIHFIAYFISSDLFFMAFKNTKRKILFSISIILYISFPIITEYIQSLSKYHIFSYYDMIASLGGLFFGMIFFLIKNKAFK</sequence>
<feature type="transmembrane region" description="Helical" evidence="1">
    <location>
        <begin position="92"/>
        <end position="113"/>
    </location>
</feature>
<feature type="transmembrane region" description="Helical" evidence="1">
    <location>
        <begin position="64"/>
        <end position="80"/>
    </location>
</feature>
<dbReference type="Proteomes" id="UP000245921">
    <property type="component" value="Unassembled WGS sequence"/>
</dbReference>